<dbReference type="Pfam" id="PF04347">
    <property type="entry name" value="FliO"/>
    <property type="match status" value="1"/>
</dbReference>
<dbReference type="RefSeq" id="WP_159445317.1">
    <property type="nucleotide sequence ID" value="NZ_AP026671.1"/>
</dbReference>
<dbReference type="Proteomes" id="UP000192602">
    <property type="component" value="Unassembled WGS sequence"/>
</dbReference>
<protein>
    <submittedName>
        <fullName evidence="7">Flagellar biosynthesis protein, FliO</fullName>
    </submittedName>
</protein>
<keyword evidence="3 6" id="KW-0812">Transmembrane</keyword>
<gene>
    <name evidence="7" type="ORF">SAMN05660197_1103</name>
</gene>
<evidence type="ECO:0000256" key="1">
    <source>
        <dbReference type="ARBA" id="ARBA00004236"/>
    </source>
</evidence>
<dbReference type="STRING" id="1069081.SAMN05660197_1103"/>
<evidence type="ECO:0000313" key="7">
    <source>
        <dbReference type="EMBL" id="SMC09297.1"/>
    </source>
</evidence>
<dbReference type="AlphaFoldDB" id="A0A1W1WSM1"/>
<comment type="subcellular location">
    <subcellularLocation>
        <location evidence="1">Cell membrane</location>
    </subcellularLocation>
</comment>
<proteinExistence type="predicted"/>
<reference evidence="8" key="1">
    <citation type="submission" date="2017-04" db="EMBL/GenBank/DDBJ databases">
        <authorList>
            <person name="Varghese N."/>
            <person name="Submissions S."/>
        </authorList>
    </citation>
    <scope>NUCLEOTIDE SEQUENCE [LARGE SCALE GENOMIC DNA]</scope>
    <source>
        <strain evidence="8">DSM 16512</strain>
    </source>
</reference>
<dbReference type="EMBL" id="FWWZ01000001">
    <property type="protein sequence ID" value="SMC09297.1"/>
    <property type="molecule type" value="Genomic_DNA"/>
</dbReference>
<evidence type="ECO:0000256" key="3">
    <source>
        <dbReference type="ARBA" id="ARBA00022692"/>
    </source>
</evidence>
<evidence type="ECO:0000256" key="6">
    <source>
        <dbReference type="SAM" id="Phobius"/>
    </source>
</evidence>
<evidence type="ECO:0000256" key="2">
    <source>
        <dbReference type="ARBA" id="ARBA00022475"/>
    </source>
</evidence>
<keyword evidence="7" id="KW-0966">Cell projection</keyword>
<dbReference type="GO" id="GO:0044781">
    <property type="term" value="P:bacterial-type flagellum organization"/>
    <property type="evidence" value="ECO:0007669"/>
    <property type="project" value="InterPro"/>
</dbReference>
<keyword evidence="8" id="KW-1185">Reference proteome</keyword>
<dbReference type="OrthoDB" id="15491at2"/>
<keyword evidence="4 6" id="KW-1133">Transmembrane helix</keyword>
<evidence type="ECO:0000256" key="4">
    <source>
        <dbReference type="ARBA" id="ARBA00022989"/>
    </source>
</evidence>
<feature type="transmembrane region" description="Helical" evidence="6">
    <location>
        <begin position="6"/>
        <end position="28"/>
    </location>
</feature>
<dbReference type="InterPro" id="IPR022781">
    <property type="entry name" value="Flagellar_biosynth_FliO"/>
</dbReference>
<evidence type="ECO:0000313" key="8">
    <source>
        <dbReference type="Proteomes" id="UP000192602"/>
    </source>
</evidence>
<sequence length="88" mass="10614">MQDSYAIIKFLATFSLIIIFLYALYYYFNNNFPKLSKQNREIKIKETKILGRNRYIYLVEIKDDIILLASDENGIRVLKEWKKERESV</sequence>
<keyword evidence="2" id="KW-1003">Cell membrane</keyword>
<dbReference type="GO" id="GO:0016020">
    <property type="term" value="C:membrane"/>
    <property type="evidence" value="ECO:0007669"/>
    <property type="project" value="InterPro"/>
</dbReference>
<organism evidence="7 8">
    <name type="scientific">Nitratiruptor tergarcus DSM 16512</name>
    <dbReference type="NCBI Taxonomy" id="1069081"/>
    <lineage>
        <taxon>Bacteria</taxon>
        <taxon>Pseudomonadati</taxon>
        <taxon>Campylobacterota</taxon>
        <taxon>Epsilonproteobacteria</taxon>
        <taxon>Nautiliales</taxon>
        <taxon>Nitratiruptoraceae</taxon>
        <taxon>Nitratiruptor</taxon>
    </lineage>
</organism>
<name>A0A1W1WSM1_9BACT</name>
<keyword evidence="7" id="KW-0282">Flagellum</keyword>
<keyword evidence="5 6" id="KW-0472">Membrane</keyword>
<accession>A0A1W1WSM1</accession>
<evidence type="ECO:0000256" key="5">
    <source>
        <dbReference type="ARBA" id="ARBA00023136"/>
    </source>
</evidence>
<keyword evidence="7" id="KW-0969">Cilium</keyword>